<dbReference type="AlphaFoldDB" id="A0A6J4RJZ5"/>
<keyword evidence="2" id="KW-0830">Ubiquinone</keyword>
<protein>
    <submittedName>
        <fullName evidence="2">NADH ubiquinone oxidoreductase chain A</fullName>
        <ecNumber evidence="2">1.6.5.3</ecNumber>
    </submittedName>
</protein>
<reference evidence="2" key="1">
    <citation type="submission" date="2020-02" db="EMBL/GenBank/DDBJ databases">
        <authorList>
            <person name="Meier V. D."/>
        </authorList>
    </citation>
    <scope>NUCLEOTIDE SEQUENCE</scope>
    <source>
        <strain evidence="2">AVDCRST_MAG38</strain>
    </source>
</reference>
<gene>
    <name evidence="2" type="ORF">AVDCRST_MAG38-1641</name>
</gene>
<dbReference type="GO" id="GO:0016491">
    <property type="term" value="F:oxidoreductase activity"/>
    <property type="evidence" value="ECO:0007669"/>
    <property type="project" value="UniProtKB-KW"/>
</dbReference>
<evidence type="ECO:0000256" key="1">
    <source>
        <dbReference type="SAM" id="MobiDB-lite"/>
    </source>
</evidence>
<keyword evidence="2" id="KW-0560">Oxidoreductase</keyword>
<name>A0A6J4RJZ5_9ACTN</name>
<proteinExistence type="predicted"/>
<sequence>DPQLPPSHRVPAPRHRSGRCVRGAQRHPGTPTEDRGQERPVRVRASLRRPEGLPLRDQLLPDRDALHPVRHRGPLPLSGRHPARRVRRLRADRDDHLRSPAVRGLHLRVAQRSTRMEV</sequence>
<accession>A0A6J4RJZ5</accession>
<feature type="non-terminal residue" evidence="2">
    <location>
        <position position="118"/>
    </location>
</feature>
<feature type="region of interest" description="Disordered" evidence="1">
    <location>
        <begin position="1"/>
        <end position="84"/>
    </location>
</feature>
<evidence type="ECO:0000313" key="2">
    <source>
        <dbReference type="EMBL" id="CAA9475573.1"/>
    </source>
</evidence>
<feature type="non-terminal residue" evidence="2">
    <location>
        <position position="1"/>
    </location>
</feature>
<organism evidence="2">
    <name type="scientific">uncultured Solirubrobacteraceae bacterium</name>
    <dbReference type="NCBI Taxonomy" id="1162706"/>
    <lineage>
        <taxon>Bacteria</taxon>
        <taxon>Bacillati</taxon>
        <taxon>Actinomycetota</taxon>
        <taxon>Thermoleophilia</taxon>
        <taxon>Solirubrobacterales</taxon>
        <taxon>Solirubrobacteraceae</taxon>
        <taxon>environmental samples</taxon>
    </lineage>
</organism>
<dbReference type="EC" id="1.6.5.3" evidence="2"/>
<feature type="compositionally biased region" description="Basic and acidic residues" evidence="1">
    <location>
        <begin position="32"/>
        <end position="41"/>
    </location>
</feature>
<dbReference type="EMBL" id="CADCVJ010000137">
    <property type="protein sequence ID" value="CAA9475573.1"/>
    <property type="molecule type" value="Genomic_DNA"/>
</dbReference>